<organism evidence="1">
    <name type="scientific">Proteinivorax tanatarense</name>
    <dbReference type="NCBI Taxonomy" id="1260629"/>
    <lineage>
        <taxon>Bacteria</taxon>
        <taxon>Bacillati</taxon>
        <taxon>Bacillota</taxon>
        <taxon>Clostridia</taxon>
        <taxon>Eubacteriales</taxon>
        <taxon>Proteinivoracaceae</taxon>
        <taxon>Proteinivorax</taxon>
    </lineage>
</organism>
<accession>A0AAU7VK49</accession>
<reference evidence="1" key="2">
    <citation type="submission" date="2024-06" db="EMBL/GenBank/DDBJ databases">
        <authorList>
            <person name="Petrova K.O."/>
            <person name="Toshchakov S.V."/>
            <person name="Boltjanskaja Y.V."/>
            <person name="Kevbrin V."/>
        </authorList>
    </citation>
    <scope>NUCLEOTIDE SEQUENCE</scope>
    <source>
        <strain evidence="1">Z-910T</strain>
    </source>
</reference>
<protein>
    <submittedName>
        <fullName evidence="1">Virulence-related protein</fullName>
    </submittedName>
</protein>
<dbReference type="EMBL" id="CP158367">
    <property type="protein sequence ID" value="XBX74485.1"/>
    <property type="molecule type" value="Genomic_DNA"/>
</dbReference>
<name>A0AAU7VK49_9FIRM</name>
<gene>
    <name evidence="1" type="ORF">PRVXT_002529</name>
</gene>
<dbReference type="AlphaFoldDB" id="A0AAU7VK49"/>
<proteinExistence type="predicted"/>
<reference evidence="1" key="1">
    <citation type="journal article" date="2013" name="Extremophiles">
        <title>Proteinivorax tanatarense gen. nov., sp. nov., an anaerobic, haloalkaliphilic, proteolytic bacterium isolated from a decaying algal bloom, and proposal of Proteinivoraceae fam. nov.</title>
        <authorList>
            <person name="Kevbrin V."/>
            <person name="Boltyanskaya Y."/>
            <person name="Zhilina T."/>
            <person name="Kolganova T."/>
            <person name="Lavrentjeva E."/>
            <person name="Kuznetsov B."/>
        </authorList>
    </citation>
    <scope>NUCLEOTIDE SEQUENCE</scope>
    <source>
        <strain evidence="1">Z-910T</strain>
    </source>
</reference>
<evidence type="ECO:0000313" key="1">
    <source>
        <dbReference type="EMBL" id="XBX74485.1"/>
    </source>
</evidence>
<sequence>MNRKELVKVISEHFGVKAKYLAAPTFAYEIKTEEQTYTIDKEGKIVDEQGQVTEMRDVLKPREDEPAEDVHIAATEAIEDVPSAAAKIRIPLEEQDGKTLRNMLNMIYSKQPLINKSLELSEKLIEEDFITAINETDISTLADFKIFVTEIGRGKTPGITFDFLKDEMTIQLPRETAGAEELFTLIYKLARKQKHASYKSKPITNEKYTFRTWLLRLGMVGGEYKDARRELLKNLTGNGAFKGGRAHEA</sequence>
<dbReference type="RefSeq" id="WP_350343237.1">
    <property type="nucleotide sequence ID" value="NZ_CP158367.1"/>
</dbReference>